<dbReference type="Gene3D" id="3.40.1190.10">
    <property type="entry name" value="Mur-like, catalytic domain"/>
    <property type="match status" value="1"/>
</dbReference>
<evidence type="ECO:0000256" key="1">
    <source>
        <dbReference type="ARBA" id="ARBA00022490"/>
    </source>
</evidence>
<dbReference type="RefSeq" id="WP_155090032.1">
    <property type="nucleotide sequence ID" value="NZ_WJYA01000008.1"/>
</dbReference>
<dbReference type="GO" id="GO:0071555">
    <property type="term" value="P:cell wall organization"/>
    <property type="evidence" value="ECO:0007669"/>
    <property type="project" value="UniProtKB-KW"/>
</dbReference>
<dbReference type="InterPro" id="IPR035911">
    <property type="entry name" value="MurE/MurF_N"/>
</dbReference>
<dbReference type="UniPathway" id="UPA00219"/>
<keyword evidence="3 10" id="KW-0132">Cell division</keyword>
<reference evidence="15 16" key="1">
    <citation type="submission" date="2019-11" db="EMBL/GenBank/DDBJ databases">
        <title>Winogradskyella ouciana sp. nov., isolated from the hadal seawater of the Mariana Trench.</title>
        <authorList>
            <person name="Liu R."/>
        </authorList>
    </citation>
    <scope>NUCLEOTIDE SEQUENCE [LARGE SCALE GENOMIC DNA]</scope>
    <source>
        <strain evidence="15 16">ZXX205</strain>
    </source>
</reference>
<dbReference type="Proteomes" id="UP000447545">
    <property type="component" value="Unassembled WGS sequence"/>
</dbReference>
<keyword evidence="7 10" id="KW-0573">Peptidoglycan synthesis</keyword>
<accession>A0A7K1GFY9</accession>
<comment type="function">
    <text evidence="10 11">Involved in cell wall formation. Catalyzes the final step in the synthesis of UDP-N-acetylmuramoyl-pentapeptide, the precursor of murein.</text>
</comment>
<dbReference type="SUPFAM" id="SSF63418">
    <property type="entry name" value="MurE/MurF N-terminal domain"/>
    <property type="match status" value="1"/>
</dbReference>
<dbReference type="Gene3D" id="3.40.1390.10">
    <property type="entry name" value="MurE/MurF, N-terminal domain"/>
    <property type="match status" value="1"/>
</dbReference>
<gene>
    <name evidence="10 15" type="primary">murF</name>
    <name evidence="15" type="ORF">F1003_13855</name>
</gene>
<name>A0A7K1GFY9_9FLAO</name>
<evidence type="ECO:0000259" key="13">
    <source>
        <dbReference type="Pfam" id="PF02875"/>
    </source>
</evidence>
<evidence type="ECO:0000256" key="7">
    <source>
        <dbReference type="ARBA" id="ARBA00022984"/>
    </source>
</evidence>
<keyword evidence="6 10" id="KW-0133">Cell shape</keyword>
<dbReference type="NCBIfam" id="TIGR01143">
    <property type="entry name" value="murF"/>
    <property type="match status" value="1"/>
</dbReference>
<dbReference type="AlphaFoldDB" id="A0A7K1GFY9"/>
<dbReference type="SUPFAM" id="SSF53623">
    <property type="entry name" value="MurD-like peptide ligases, catalytic domain"/>
    <property type="match status" value="1"/>
</dbReference>
<evidence type="ECO:0000256" key="2">
    <source>
        <dbReference type="ARBA" id="ARBA00022598"/>
    </source>
</evidence>
<dbReference type="GO" id="GO:0009252">
    <property type="term" value="P:peptidoglycan biosynthetic process"/>
    <property type="evidence" value="ECO:0007669"/>
    <property type="project" value="UniProtKB-UniRule"/>
</dbReference>
<evidence type="ECO:0000259" key="14">
    <source>
        <dbReference type="Pfam" id="PF08245"/>
    </source>
</evidence>
<evidence type="ECO:0000256" key="3">
    <source>
        <dbReference type="ARBA" id="ARBA00022618"/>
    </source>
</evidence>
<dbReference type="Pfam" id="PF01225">
    <property type="entry name" value="Mur_ligase"/>
    <property type="match status" value="1"/>
</dbReference>
<evidence type="ECO:0000256" key="9">
    <source>
        <dbReference type="ARBA" id="ARBA00023316"/>
    </source>
</evidence>
<dbReference type="EMBL" id="WJYA01000008">
    <property type="protein sequence ID" value="MTE28023.1"/>
    <property type="molecule type" value="Genomic_DNA"/>
</dbReference>
<comment type="subcellular location">
    <subcellularLocation>
        <location evidence="10 11">Cytoplasm</location>
    </subcellularLocation>
</comment>
<dbReference type="GO" id="GO:0047480">
    <property type="term" value="F:UDP-N-acetylmuramoyl-tripeptide-D-alanyl-D-alanine ligase activity"/>
    <property type="evidence" value="ECO:0007669"/>
    <property type="project" value="UniProtKB-UniRule"/>
</dbReference>
<feature type="binding site" evidence="10">
    <location>
        <begin position="97"/>
        <end position="103"/>
    </location>
    <ligand>
        <name>ATP</name>
        <dbReference type="ChEBI" id="CHEBI:30616"/>
    </ligand>
</feature>
<evidence type="ECO:0000259" key="12">
    <source>
        <dbReference type="Pfam" id="PF01225"/>
    </source>
</evidence>
<feature type="domain" description="Mur ligase C-terminal" evidence="13">
    <location>
        <begin position="299"/>
        <end position="400"/>
    </location>
</feature>
<dbReference type="GO" id="GO:0051301">
    <property type="term" value="P:cell division"/>
    <property type="evidence" value="ECO:0007669"/>
    <property type="project" value="UniProtKB-KW"/>
</dbReference>
<dbReference type="GO" id="GO:0005524">
    <property type="term" value="F:ATP binding"/>
    <property type="evidence" value="ECO:0007669"/>
    <property type="project" value="UniProtKB-UniRule"/>
</dbReference>
<dbReference type="EC" id="6.3.2.10" evidence="10 11"/>
<evidence type="ECO:0000256" key="11">
    <source>
        <dbReference type="RuleBase" id="RU004136"/>
    </source>
</evidence>
<keyword evidence="16" id="KW-1185">Reference proteome</keyword>
<keyword evidence="1 10" id="KW-0963">Cytoplasm</keyword>
<feature type="domain" description="Mur ligase N-terminal catalytic" evidence="12">
    <location>
        <begin position="14"/>
        <end position="60"/>
    </location>
</feature>
<dbReference type="PANTHER" id="PTHR43024:SF1">
    <property type="entry name" value="UDP-N-ACETYLMURAMOYL-TRIPEPTIDE--D-ALANYL-D-ALANINE LIGASE"/>
    <property type="match status" value="1"/>
</dbReference>
<dbReference type="InterPro" id="IPR013221">
    <property type="entry name" value="Mur_ligase_cen"/>
</dbReference>
<dbReference type="HAMAP" id="MF_02019">
    <property type="entry name" value="MurF"/>
    <property type="match status" value="1"/>
</dbReference>
<dbReference type="PANTHER" id="PTHR43024">
    <property type="entry name" value="UDP-N-ACETYLMURAMOYL-TRIPEPTIDE--D-ALANYL-D-ALANINE LIGASE"/>
    <property type="match status" value="1"/>
</dbReference>
<dbReference type="GO" id="GO:0005737">
    <property type="term" value="C:cytoplasm"/>
    <property type="evidence" value="ECO:0007669"/>
    <property type="project" value="UniProtKB-SubCell"/>
</dbReference>
<evidence type="ECO:0000313" key="15">
    <source>
        <dbReference type="EMBL" id="MTE28023.1"/>
    </source>
</evidence>
<dbReference type="Pfam" id="PF08245">
    <property type="entry name" value="Mur_ligase_M"/>
    <property type="match status" value="1"/>
</dbReference>
<dbReference type="InterPro" id="IPR051046">
    <property type="entry name" value="MurCDEF_CellWall_CoF430Synth"/>
</dbReference>
<comment type="pathway">
    <text evidence="10 11">Cell wall biogenesis; peptidoglycan biosynthesis.</text>
</comment>
<evidence type="ECO:0000256" key="10">
    <source>
        <dbReference type="HAMAP-Rule" id="MF_02019"/>
    </source>
</evidence>
<keyword evidence="8 10" id="KW-0131">Cell cycle</keyword>
<keyword evidence="4 10" id="KW-0547">Nucleotide-binding</keyword>
<dbReference type="InterPro" id="IPR036565">
    <property type="entry name" value="Mur-like_cat_sf"/>
</dbReference>
<feature type="domain" description="Mur ligase central" evidence="14">
    <location>
        <begin position="96"/>
        <end position="275"/>
    </location>
</feature>
<evidence type="ECO:0000256" key="5">
    <source>
        <dbReference type="ARBA" id="ARBA00022840"/>
    </source>
</evidence>
<dbReference type="Gene3D" id="3.90.190.20">
    <property type="entry name" value="Mur ligase, C-terminal domain"/>
    <property type="match status" value="1"/>
</dbReference>
<dbReference type="Pfam" id="PF02875">
    <property type="entry name" value="Mur_ligase_C"/>
    <property type="match status" value="1"/>
</dbReference>
<dbReference type="SUPFAM" id="SSF53244">
    <property type="entry name" value="MurD-like peptide ligases, peptide-binding domain"/>
    <property type="match status" value="1"/>
</dbReference>
<dbReference type="InterPro" id="IPR005863">
    <property type="entry name" value="UDP-N-AcMur_synth"/>
</dbReference>
<organism evidence="15 16">
    <name type="scientific">Winogradskyella ouciana</name>
    <dbReference type="NCBI Taxonomy" id="2608631"/>
    <lineage>
        <taxon>Bacteria</taxon>
        <taxon>Pseudomonadati</taxon>
        <taxon>Bacteroidota</taxon>
        <taxon>Flavobacteriia</taxon>
        <taxon>Flavobacteriales</taxon>
        <taxon>Flavobacteriaceae</taxon>
        <taxon>Winogradskyella</taxon>
    </lineage>
</organism>
<dbReference type="InterPro" id="IPR004101">
    <property type="entry name" value="Mur_ligase_C"/>
</dbReference>
<evidence type="ECO:0000256" key="4">
    <source>
        <dbReference type="ARBA" id="ARBA00022741"/>
    </source>
</evidence>
<keyword evidence="9 10" id="KW-0961">Cell wall biogenesis/degradation</keyword>
<evidence type="ECO:0000313" key="16">
    <source>
        <dbReference type="Proteomes" id="UP000447545"/>
    </source>
</evidence>
<keyword evidence="2 10" id="KW-0436">Ligase</keyword>
<sequence length="426" mass="47442">MKIESLYQKFKKSSGISTDTRKLSEGCMYFALKGDNFDGNEFVEQAFNGGAKYCVVDNNKAVLSDDCFIVDDVLTTLQNLATYHRNEIDISIISLTGSNGKTTTKELINVVLSTQYNVSATKGNLNNHIGVPLTLLSFSKDLDFGIVEMGANHKKEIEFLSNIAQPDYGLITNFGKAHLEGFGSIEGVIEGKSELYNFLKTNNKTVFVSADDSKQLNQIGKYQNTVKFGSNSNNDCVVEFIEANPFVTIKYDGIEINSQLIGNYNFGNIAVAIAVGQYFNVTRDNIKSAIENYQPDNNRSEIIQKGSVQIILDAYNANPTSMLAALKNLQQLEAENKYLFLGDMFELGADAEKEHQNIADFAEQNFRDNVYLIGENFSKTTTSESIKKFKKFEDLKPILNKLNLHNSTLLIKGSRGMALERILDIL</sequence>
<comment type="catalytic activity">
    <reaction evidence="10 11">
        <text>D-alanyl-D-alanine + UDP-N-acetyl-alpha-D-muramoyl-L-alanyl-gamma-D-glutamyl-meso-2,6-diaminopimelate + ATP = UDP-N-acetyl-alpha-D-muramoyl-L-alanyl-gamma-D-glutamyl-meso-2,6-diaminopimeloyl-D-alanyl-D-alanine + ADP + phosphate + H(+)</text>
        <dbReference type="Rhea" id="RHEA:28374"/>
        <dbReference type="ChEBI" id="CHEBI:15378"/>
        <dbReference type="ChEBI" id="CHEBI:30616"/>
        <dbReference type="ChEBI" id="CHEBI:43474"/>
        <dbReference type="ChEBI" id="CHEBI:57822"/>
        <dbReference type="ChEBI" id="CHEBI:61386"/>
        <dbReference type="ChEBI" id="CHEBI:83905"/>
        <dbReference type="ChEBI" id="CHEBI:456216"/>
        <dbReference type="EC" id="6.3.2.10"/>
    </reaction>
</comment>
<proteinExistence type="inferred from homology"/>
<dbReference type="GO" id="GO:0008360">
    <property type="term" value="P:regulation of cell shape"/>
    <property type="evidence" value="ECO:0007669"/>
    <property type="project" value="UniProtKB-KW"/>
</dbReference>
<comment type="similarity">
    <text evidence="10">Belongs to the MurCDEF family. MurF subfamily.</text>
</comment>
<protein>
    <recommendedName>
        <fullName evidence="10 11">UDP-N-acetylmuramoyl-tripeptide--D-alanyl-D-alanine ligase</fullName>
        <ecNumber evidence="10 11">6.3.2.10</ecNumber>
    </recommendedName>
    <alternativeName>
        <fullName evidence="10">D-alanyl-D-alanine-adding enzyme</fullName>
    </alternativeName>
</protein>
<dbReference type="InterPro" id="IPR036615">
    <property type="entry name" value="Mur_ligase_C_dom_sf"/>
</dbReference>
<dbReference type="InterPro" id="IPR000713">
    <property type="entry name" value="Mur_ligase_N"/>
</dbReference>
<comment type="caution">
    <text evidence="15">The sequence shown here is derived from an EMBL/GenBank/DDBJ whole genome shotgun (WGS) entry which is preliminary data.</text>
</comment>
<evidence type="ECO:0000256" key="6">
    <source>
        <dbReference type="ARBA" id="ARBA00022960"/>
    </source>
</evidence>
<keyword evidence="5 10" id="KW-0067">ATP-binding</keyword>
<evidence type="ECO:0000256" key="8">
    <source>
        <dbReference type="ARBA" id="ARBA00023306"/>
    </source>
</evidence>